<dbReference type="PANTHER" id="PTHR12636:SF5">
    <property type="entry name" value="RIBOSOMAL RNA SMALL SUBUNIT METHYLTRANSFERASE NEP1"/>
    <property type="match status" value="1"/>
</dbReference>
<keyword evidence="6 9" id="KW-0949">S-adenosyl-L-methionine</keyword>
<evidence type="ECO:0000256" key="9">
    <source>
        <dbReference type="HAMAP-Rule" id="MF_00554"/>
    </source>
</evidence>
<gene>
    <name evidence="9" type="primary">nep1</name>
    <name evidence="11" type="ORF">C0188_01600</name>
    <name evidence="10" type="ORF">ENO39_00135</name>
</gene>
<evidence type="ECO:0000313" key="11">
    <source>
        <dbReference type="EMBL" id="PMB75786.1"/>
    </source>
</evidence>
<dbReference type="GO" id="GO:0070475">
    <property type="term" value="P:rRNA base methylation"/>
    <property type="evidence" value="ECO:0007669"/>
    <property type="project" value="InterPro"/>
</dbReference>
<comment type="caution">
    <text evidence="9">Lacks conserved residue(s) required for the propagation of feature annotation.</text>
</comment>
<name>A0A2J6N3G9_9CREN</name>
<evidence type="ECO:0000256" key="6">
    <source>
        <dbReference type="ARBA" id="ARBA00022691"/>
    </source>
</evidence>
<dbReference type="RefSeq" id="WP_272984708.1">
    <property type="nucleotide sequence ID" value="NZ_DSFH01000002.1"/>
</dbReference>
<keyword evidence="8 9" id="KW-0694">RNA-binding</keyword>
<dbReference type="SUPFAM" id="SSF75217">
    <property type="entry name" value="alpha/beta knot"/>
    <property type="match status" value="1"/>
</dbReference>
<dbReference type="PANTHER" id="PTHR12636">
    <property type="entry name" value="NEP1/MRA1"/>
    <property type="match status" value="1"/>
</dbReference>
<keyword evidence="5 9" id="KW-0808">Transferase</keyword>
<evidence type="ECO:0000313" key="12">
    <source>
        <dbReference type="Proteomes" id="UP000237153"/>
    </source>
</evidence>
<reference evidence="10" key="2">
    <citation type="journal article" date="2020" name="mSystems">
        <title>Genome- and Community-Level Interaction Insights into Carbon Utilization and Element Cycling Functions of Hydrothermarchaeota in Hydrothermal Sediment.</title>
        <authorList>
            <person name="Zhou Z."/>
            <person name="Liu Y."/>
            <person name="Xu W."/>
            <person name="Pan J."/>
            <person name="Luo Z.H."/>
            <person name="Li M."/>
        </authorList>
    </citation>
    <scope>NUCLEOTIDE SEQUENCE [LARGE SCALE GENOMIC DNA]</scope>
    <source>
        <strain evidence="10">SpSt-1261</strain>
    </source>
</reference>
<organism evidence="11 12">
    <name type="scientific">Fervidicoccus fontis</name>
    <dbReference type="NCBI Taxonomy" id="683846"/>
    <lineage>
        <taxon>Archaea</taxon>
        <taxon>Thermoproteota</taxon>
        <taxon>Thermoprotei</taxon>
        <taxon>Fervidicoccales</taxon>
        <taxon>Fervidicoccaceae</taxon>
        <taxon>Fervidicoccus</taxon>
    </lineage>
</organism>
<evidence type="ECO:0000313" key="10">
    <source>
        <dbReference type="EMBL" id="HEW63462.1"/>
    </source>
</evidence>
<evidence type="ECO:0000256" key="2">
    <source>
        <dbReference type="ARBA" id="ARBA00022517"/>
    </source>
</evidence>
<dbReference type="AlphaFoldDB" id="A0A2J6N3G9"/>
<dbReference type="InterPro" id="IPR005304">
    <property type="entry name" value="Rbsml_bgen_MeTrfase_EMG1/NEP1"/>
</dbReference>
<dbReference type="EMBL" id="DSFH01000002">
    <property type="protein sequence ID" value="HEW63462.1"/>
    <property type="molecule type" value="Genomic_DNA"/>
</dbReference>
<feature type="binding site" evidence="9">
    <location>
        <begin position="218"/>
        <end position="223"/>
    </location>
    <ligand>
        <name>S-adenosyl-L-methionine</name>
        <dbReference type="ChEBI" id="CHEBI:59789"/>
    </ligand>
</feature>
<feature type="binding site" evidence="9">
    <location>
        <position position="196"/>
    </location>
    <ligand>
        <name>S-adenosyl-L-methionine</name>
        <dbReference type="ChEBI" id="CHEBI:59789"/>
    </ligand>
</feature>
<comment type="subunit">
    <text evidence="9">Homodimer.</text>
</comment>
<sequence>MEASSIINNHEEKKFGGPLYIIGLVESSLEPLPKELVNSKKAVILSRRFNIEPKYLILDKSLFYEEMKVLKEKEKRGRPDIIHQFLLATQYSCLNLKGKLKVFIHTINNDIIEVNPITRIPKNYFQFVSLIQNLYKYKKVPRSGEALLILRKNVKLSEYLKEKNIEKPILLHEKAEKVEYNELEKFYFPPCSFLIGGFPHGDFSKDTKMVAWRSISLKKDFIMDAWMVADRIICHLEKYI</sequence>
<comment type="caution">
    <text evidence="11">The sequence shown here is derived from an EMBL/GenBank/DDBJ whole genome shotgun (WGS) entry which is preliminary data.</text>
</comment>
<accession>A0A2J6N3G9</accession>
<dbReference type="CDD" id="cd18088">
    <property type="entry name" value="Nep1-like"/>
    <property type="match status" value="1"/>
</dbReference>
<feature type="site" description="Interaction with substrate rRNA" evidence="9">
    <location>
        <position position="122"/>
    </location>
</feature>
<keyword evidence="2 9" id="KW-0690">Ribosome biogenesis</keyword>
<dbReference type="GO" id="GO:0070037">
    <property type="term" value="F:rRNA (pseudouridine) methyltransferase activity"/>
    <property type="evidence" value="ECO:0007669"/>
    <property type="project" value="UniProtKB-UniRule"/>
</dbReference>
<keyword evidence="7 9" id="KW-0699">rRNA-binding</keyword>
<dbReference type="InterPro" id="IPR023503">
    <property type="entry name" value="Ribosome_NEP1_arc"/>
</dbReference>
<dbReference type="EMBL" id="PNIM01000006">
    <property type="protein sequence ID" value="PMB75786.1"/>
    <property type="molecule type" value="Genomic_DNA"/>
</dbReference>
<evidence type="ECO:0000256" key="4">
    <source>
        <dbReference type="ARBA" id="ARBA00022603"/>
    </source>
</evidence>
<evidence type="ECO:0000256" key="7">
    <source>
        <dbReference type="ARBA" id="ARBA00022730"/>
    </source>
</evidence>
<dbReference type="Gene3D" id="3.40.1280.10">
    <property type="match status" value="1"/>
</dbReference>
<evidence type="ECO:0000256" key="8">
    <source>
        <dbReference type="ARBA" id="ARBA00022884"/>
    </source>
</evidence>
<proteinExistence type="inferred from homology"/>
<dbReference type="Proteomes" id="UP000237153">
    <property type="component" value="Unassembled WGS sequence"/>
</dbReference>
<evidence type="ECO:0000256" key="1">
    <source>
        <dbReference type="ARBA" id="ARBA00008115"/>
    </source>
</evidence>
<keyword evidence="4 9" id="KW-0489">Methyltransferase</keyword>
<evidence type="ECO:0000256" key="3">
    <source>
        <dbReference type="ARBA" id="ARBA00022552"/>
    </source>
</evidence>
<dbReference type="Pfam" id="PF03587">
    <property type="entry name" value="EMG1"/>
    <property type="match status" value="1"/>
</dbReference>
<comment type="catalytic activity">
    <reaction evidence="9">
        <text>a pseudouridine in rRNA + S-adenosyl-L-methionine = an N(1)-methylpseudouridine in rRNA + S-adenosyl-L-homocysteine + H(+)</text>
        <dbReference type="Rhea" id="RHEA:46696"/>
        <dbReference type="Rhea" id="RHEA-COMP:11634"/>
        <dbReference type="Rhea" id="RHEA-COMP:13933"/>
        <dbReference type="ChEBI" id="CHEBI:15378"/>
        <dbReference type="ChEBI" id="CHEBI:57856"/>
        <dbReference type="ChEBI" id="CHEBI:59789"/>
        <dbReference type="ChEBI" id="CHEBI:65314"/>
        <dbReference type="ChEBI" id="CHEBI:74890"/>
    </reaction>
</comment>
<feature type="site" description="Stabilizes Arg-xx" evidence="9">
    <location>
        <position position="80"/>
    </location>
</feature>
<dbReference type="InterPro" id="IPR029026">
    <property type="entry name" value="tRNA_m1G_MTases_N"/>
</dbReference>
<feature type="binding site" evidence="9">
    <location>
        <position position="201"/>
    </location>
    <ligand>
        <name>S-adenosyl-L-methionine</name>
        <dbReference type="ChEBI" id="CHEBI:59789"/>
    </ligand>
</feature>
<dbReference type="Proteomes" id="UP000886076">
    <property type="component" value="Unassembled WGS sequence"/>
</dbReference>
<reference evidence="11 12" key="1">
    <citation type="submission" date="2018-01" db="EMBL/GenBank/DDBJ databases">
        <title>Metagenomic assembled genomes from two thermal pools in the Uzon Caldera, Kamchatka, Russia.</title>
        <authorList>
            <person name="Wilkins L."/>
            <person name="Ettinger C."/>
        </authorList>
    </citation>
    <scope>NUCLEOTIDE SEQUENCE [LARGE SCALE GENOMIC DNA]</scope>
    <source>
        <strain evidence="11">ZAV-06</strain>
    </source>
</reference>
<dbReference type="GO" id="GO:0019843">
    <property type="term" value="F:rRNA binding"/>
    <property type="evidence" value="ECO:0007669"/>
    <property type="project" value="UniProtKB-UniRule"/>
</dbReference>
<feature type="site" description="Interaction with substrate rRNA" evidence="9">
    <location>
        <position position="119"/>
    </location>
</feature>
<dbReference type="InterPro" id="IPR029028">
    <property type="entry name" value="Alpha/beta_knot_MTases"/>
</dbReference>
<protein>
    <recommendedName>
        <fullName evidence="9">Ribosomal RNA small subunit methyltransferase Nep1</fullName>
        <ecNumber evidence="9">2.1.1.-</ecNumber>
    </recommendedName>
    <alternativeName>
        <fullName evidence="9">16S rRNA (pseudouridine-N1-)-methyltransferase Nep1</fullName>
    </alternativeName>
</protein>
<feature type="site" description="Interaction with substrate rRNA" evidence="9">
    <location>
        <position position="78"/>
    </location>
</feature>
<dbReference type="EC" id="2.1.1.-" evidence="9"/>
<keyword evidence="3 9" id="KW-0698">rRNA processing</keyword>
<comment type="similarity">
    <text evidence="1 9">Belongs to the class IV-like SAM-binding methyltransferase superfamily. RNA methyltransferase NEP1 family.</text>
</comment>
<dbReference type="HAMAP" id="MF_00554">
    <property type="entry name" value="NEP1"/>
    <property type="match status" value="1"/>
</dbReference>
<comment type="function">
    <text evidence="9">Methyltransferase involved in ribosomal biogenesis. Specifically catalyzes the N1-methylation of the pseudouridine corresponding to position 914 in M.jannaschii 16S rRNA.</text>
</comment>
<evidence type="ECO:0000256" key="5">
    <source>
        <dbReference type="ARBA" id="ARBA00022679"/>
    </source>
</evidence>